<evidence type="ECO:0000313" key="5">
    <source>
        <dbReference type="Proteomes" id="UP001564626"/>
    </source>
</evidence>
<feature type="transmembrane region" description="Helical" evidence="2">
    <location>
        <begin position="167"/>
        <end position="183"/>
    </location>
</feature>
<feature type="domain" description="Putative zinc-finger" evidence="3">
    <location>
        <begin position="3"/>
        <end position="37"/>
    </location>
</feature>
<protein>
    <submittedName>
        <fullName evidence="4">Zf-HC2 domain-containing protein</fullName>
    </submittedName>
</protein>
<keyword evidence="2" id="KW-1133">Transmembrane helix</keyword>
<reference evidence="4 5" key="1">
    <citation type="submission" date="2024-08" db="EMBL/GenBank/DDBJ databases">
        <title>Genome mining of Saccharopolyspora cebuensis PGLac3 from Nigerian medicinal plant.</title>
        <authorList>
            <person name="Ezeobiora C.E."/>
            <person name="Igbokwe N.H."/>
            <person name="Amin D.H."/>
            <person name="Mendie U.E."/>
        </authorList>
    </citation>
    <scope>NUCLEOTIDE SEQUENCE [LARGE SCALE GENOMIC DNA]</scope>
    <source>
        <strain evidence="4 5">PGLac3</strain>
    </source>
</reference>
<dbReference type="Proteomes" id="UP001564626">
    <property type="component" value="Unassembled WGS sequence"/>
</dbReference>
<accession>A0ABV4CKH2</accession>
<sequence length="236" mass="24773">MDCSTFREALSARLDGETGPVPDEALDRHLLRCPDCRAWDERITGLRRGMLVREAPPVPDLTERITAAARPKRGRLLRGALGVVAVAQSGLGIAQLLGAAGVHGAHSTHLSNESAAWNLAIGIGLLWAALRPRAAGGQLPAFAGFTLIIGAVSAADLLGGHVTAGRVFSHVLVAIGVGLLIAVHRRLGRDPHPTPSTADDRDTPDLPKPDLPDPAHPAAPHRAPHRRTGHQGHHAA</sequence>
<keyword evidence="5" id="KW-1185">Reference proteome</keyword>
<feature type="transmembrane region" description="Helical" evidence="2">
    <location>
        <begin position="80"/>
        <end position="102"/>
    </location>
</feature>
<dbReference type="EMBL" id="JBGEHV010000023">
    <property type="protein sequence ID" value="MEY8040602.1"/>
    <property type="molecule type" value="Genomic_DNA"/>
</dbReference>
<comment type="caution">
    <text evidence="4">The sequence shown here is derived from an EMBL/GenBank/DDBJ whole genome shotgun (WGS) entry which is preliminary data.</text>
</comment>
<gene>
    <name evidence="4" type="ORF">AB8O55_14445</name>
</gene>
<feature type="transmembrane region" description="Helical" evidence="2">
    <location>
        <begin position="114"/>
        <end position="130"/>
    </location>
</feature>
<feature type="region of interest" description="Disordered" evidence="1">
    <location>
        <begin position="188"/>
        <end position="236"/>
    </location>
</feature>
<keyword evidence="2" id="KW-0812">Transmembrane</keyword>
<dbReference type="InterPro" id="IPR027383">
    <property type="entry name" value="Znf_put"/>
</dbReference>
<dbReference type="Pfam" id="PF13490">
    <property type="entry name" value="zf-HC2"/>
    <property type="match status" value="1"/>
</dbReference>
<proteinExistence type="predicted"/>
<feature type="transmembrane region" description="Helical" evidence="2">
    <location>
        <begin position="142"/>
        <end position="161"/>
    </location>
</feature>
<organism evidence="4 5">
    <name type="scientific">Saccharopolyspora cebuensis</name>
    <dbReference type="NCBI Taxonomy" id="418759"/>
    <lineage>
        <taxon>Bacteria</taxon>
        <taxon>Bacillati</taxon>
        <taxon>Actinomycetota</taxon>
        <taxon>Actinomycetes</taxon>
        <taxon>Pseudonocardiales</taxon>
        <taxon>Pseudonocardiaceae</taxon>
        <taxon>Saccharopolyspora</taxon>
    </lineage>
</organism>
<dbReference type="RefSeq" id="WP_345367238.1">
    <property type="nucleotide sequence ID" value="NZ_BAABII010000018.1"/>
</dbReference>
<keyword evidence="2" id="KW-0472">Membrane</keyword>
<name>A0ABV4CKH2_9PSEU</name>
<evidence type="ECO:0000313" key="4">
    <source>
        <dbReference type="EMBL" id="MEY8040602.1"/>
    </source>
</evidence>
<evidence type="ECO:0000256" key="1">
    <source>
        <dbReference type="SAM" id="MobiDB-lite"/>
    </source>
</evidence>
<evidence type="ECO:0000259" key="3">
    <source>
        <dbReference type="Pfam" id="PF13490"/>
    </source>
</evidence>
<feature type="compositionally biased region" description="Basic residues" evidence="1">
    <location>
        <begin position="222"/>
        <end position="236"/>
    </location>
</feature>
<evidence type="ECO:0000256" key="2">
    <source>
        <dbReference type="SAM" id="Phobius"/>
    </source>
</evidence>
<feature type="compositionally biased region" description="Basic and acidic residues" evidence="1">
    <location>
        <begin position="188"/>
        <end position="213"/>
    </location>
</feature>